<dbReference type="AlphaFoldDB" id="A0A4V2PIT9"/>
<dbReference type="RefSeq" id="WP_132422453.1">
    <property type="nucleotide sequence ID" value="NZ_SMFZ01000001.1"/>
</dbReference>
<accession>A0A4V2PIT9</accession>
<dbReference type="CDD" id="cd17535">
    <property type="entry name" value="REC_NarL-like"/>
    <property type="match status" value="1"/>
</dbReference>
<dbReference type="SMART" id="SM00448">
    <property type="entry name" value="REC"/>
    <property type="match status" value="1"/>
</dbReference>
<dbReference type="CDD" id="cd06170">
    <property type="entry name" value="LuxR_C_like"/>
    <property type="match status" value="1"/>
</dbReference>
<keyword evidence="1 3" id="KW-0597">Phosphoprotein</keyword>
<reference evidence="6 7" key="1">
    <citation type="submission" date="2019-03" db="EMBL/GenBank/DDBJ databases">
        <title>Sequencing the genomes of 1000 actinobacteria strains.</title>
        <authorList>
            <person name="Klenk H.-P."/>
        </authorList>
    </citation>
    <scope>NUCLEOTIDE SEQUENCE [LARGE SCALE GENOMIC DNA]</scope>
    <source>
        <strain evidence="6 7">DSM 44969</strain>
    </source>
</reference>
<dbReference type="Proteomes" id="UP000295560">
    <property type="component" value="Unassembled WGS sequence"/>
</dbReference>
<dbReference type="PANTHER" id="PTHR43214">
    <property type="entry name" value="TWO-COMPONENT RESPONSE REGULATOR"/>
    <property type="match status" value="1"/>
</dbReference>
<dbReference type="SMART" id="SM00421">
    <property type="entry name" value="HTH_LUXR"/>
    <property type="match status" value="1"/>
</dbReference>
<feature type="domain" description="HTH luxR-type" evidence="4">
    <location>
        <begin position="148"/>
        <end position="213"/>
    </location>
</feature>
<dbReference type="SUPFAM" id="SSF46894">
    <property type="entry name" value="C-terminal effector domain of the bipartite response regulators"/>
    <property type="match status" value="1"/>
</dbReference>
<comment type="caution">
    <text evidence="6">The sequence shown here is derived from an EMBL/GenBank/DDBJ whole genome shotgun (WGS) entry which is preliminary data.</text>
</comment>
<dbReference type="PROSITE" id="PS50110">
    <property type="entry name" value="RESPONSE_REGULATORY"/>
    <property type="match status" value="1"/>
</dbReference>
<dbReference type="GO" id="GO:0000160">
    <property type="term" value="P:phosphorelay signal transduction system"/>
    <property type="evidence" value="ECO:0007669"/>
    <property type="project" value="InterPro"/>
</dbReference>
<dbReference type="GO" id="GO:0006355">
    <property type="term" value="P:regulation of DNA-templated transcription"/>
    <property type="evidence" value="ECO:0007669"/>
    <property type="project" value="InterPro"/>
</dbReference>
<gene>
    <name evidence="6" type="ORF">EV378_1723</name>
</gene>
<dbReference type="PROSITE" id="PS50043">
    <property type="entry name" value="HTH_LUXR_2"/>
    <property type="match status" value="1"/>
</dbReference>
<feature type="domain" description="Response regulatory" evidence="5">
    <location>
        <begin position="11"/>
        <end position="126"/>
    </location>
</feature>
<keyword evidence="2" id="KW-0238">DNA-binding</keyword>
<evidence type="ECO:0000259" key="4">
    <source>
        <dbReference type="PROSITE" id="PS50043"/>
    </source>
</evidence>
<dbReference type="EMBL" id="SMFZ01000001">
    <property type="protein sequence ID" value="TCK25896.1"/>
    <property type="molecule type" value="Genomic_DNA"/>
</dbReference>
<organism evidence="6 7">
    <name type="scientific">Pseudonocardia endophytica</name>
    <dbReference type="NCBI Taxonomy" id="401976"/>
    <lineage>
        <taxon>Bacteria</taxon>
        <taxon>Bacillati</taxon>
        <taxon>Actinomycetota</taxon>
        <taxon>Actinomycetes</taxon>
        <taxon>Pseudonocardiales</taxon>
        <taxon>Pseudonocardiaceae</taxon>
        <taxon>Pseudonocardia</taxon>
    </lineage>
</organism>
<dbReference type="InterPro" id="IPR011006">
    <property type="entry name" value="CheY-like_superfamily"/>
</dbReference>
<dbReference type="InterPro" id="IPR058245">
    <property type="entry name" value="NreC/VraR/RcsB-like_REC"/>
</dbReference>
<evidence type="ECO:0000313" key="7">
    <source>
        <dbReference type="Proteomes" id="UP000295560"/>
    </source>
</evidence>
<feature type="modified residue" description="4-aspartylphosphate" evidence="3">
    <location>
        <position position="61"/>
    </location>
</feature>
<dbReference type="PRINTS" id="PR00038">
    <property type="entry name" value="HTHLUXR"/>
</dbReference>
<dbReference type="Pfam" id="PF00196">
    <property type="entry name" value="GerE"/>
    <property type="match status" value="1"/>
</dbReference>
<evidence type="ECO:0000256" key="3">
    <source>
        <dbReference type="PROSITE-ProRule" id="PRU00169"/>
    </source>
</evidence>
<evidence type="ECO:0000256" key="1">
    <source>
        <dbReference type="ARBA" id="ARBA00022553"/>
    </source>
</evidence>
<dbReference type="OrthoDB" id="2878275at2"/>
<dbReference type="GO" id="GO:0003677">
    <property type="term" value="F:DNA binding"/>
    <property type="evidence" value="ECO:0007669"/>
    <property type="project" value="UniProtKB-KW"/>
</dbReference>
<protein>
    <submittedName>
        <fullName evidence="6">LuxR family two component transcriptional regulator</fullName>
    </submittedName>
</protein>
<dbReference type="InterPro" id="IPR000792">
    <property type="entry name" value="Tscrpt_reg_LuxR_C"/>
</dbReference>
<dbReference type="PROSITE" id="PS00622">
    <property type="entry name" value="HTH_LUXR_1"/>
    <property type="match status" value="1"/>
</dbReference>
<dbReference type="Gene3D" id="3.40.50.2300">
    <property type="match status" value="1"/>
</dbReference>
<evidence type="ECO:0000256" key="2">
    <source>
        <dbReference type="ARBA" id="ARBA00023125"/>
    </source>
</evidence>
<name>A0A4V2PIT9_PSEEN</name>
<dbReference type="InterPro" id="IPR039420">
    <property type="entry name" value="WalR-like"/>
</dbReference>
<dbReference type="InterPro" id="IPR001789">
    <property type="entry name" value="Sig_transdc_resp-reg_receiver"/>
</dbReference>
<sequence>MTVPTTARTHTVLIADDHPLVAHGIERVLVGDDFAVVAVCHSGAATLEAAPRLRPDLVLLDVRLGDMDGADVCRRLGDEVPGARVVVLTAFGDAGHLRRCLESGAAGVLLKGTLDLDLARALRDVLDGRMVVDAGVARELETAGGILATPGGPQLRPRELDVLRLMAAGTTTREIAGTLGLTVNTVRTYTQSLMTRLDAHTRVQAIVRAQQLRLI</sequence>
<keyword evidence="7" id="KW-1185">Reference proteome</keyword>
<dbReference type="PANTHER" id="PTHR43214:SF42">
    <property type="entry name" value="TRANSCRIPTIONAL REGULATORY PROTEIN DESR"/>
    <property type="match status" value="1"/>
</dbReference>
<dbReference type="SUPFAM" id="SSF52172">
    <property type="entry name" value="CheY-like"/>
    <property type="match status" value="1"/>
</dbReference>
<dbReference type="InterPro" id="IPR016032">
    <property type="entry name" value="Sig_transdc_resp-reg_C-effctor"/>
</dbReference>
<dbReference type="Pfam" id="PF00072">
    <property type="entry name" value="Response_reg"/>
    <property type="match status" value="1"/>
</dbReference>
<evidence type="ECO:0000259" key="5">
    <source>
        <dbReference type="PROSITE" id="PS50110"/>
    </source>
</evidence>
<evidence type="ECO:0000313" key="6">
    <source>
        <dbReference type="EMBL" id="TCK25896.1"/>
    </source>
</evidence>
<proteinExistence type="predicted"/>